<reference evidence="1" key="2">
    <citation type="submission" date="2020-09" db="EMBL/GenBank/DDBJ databases">
        <authorList>
            <person name="Sun Q."/>
            <person name="Zhou Y."/>
        </authorList>
    </citation>
    <scope>NUCLEOTIDE SEQUENCE</scope>
    <source>
        <strain evidence="1">CGMCC 4.7201</strain>
    </source>
</reference>
<comment type="caution">
    <text evidence="1">The sequence shown here is derived from an EMBL/GenBank/DDBJ whole genome shotgun (WGS) entry which is preliminary data.</text>
</comment>
<dbReference type="InterPro" id="IPR029058">
    <property type="entry name" value="AB_hydrolase_fold"/>
</dbReference>
<keyword evidence="2" id="KW-1185">Reference proteome</keyword>
<dbReference type="AlphaFoldDB" id="A0A917ZVM6"/>
<evidence type="ECO:0000313" key="1">
    <source>
        <dbReference type="EMBL" id="GGO96063.1"/>
    </source>
</evidence>
<dbReference type="SUPFAM" id="SSF53474">
    <property type="entry name" value="alpha/beta-Hydrolases"/>
    <property type="match status" value="1"/>
</dbReference>
<proteinExistence type="predicted"/>
<accession>A0A917ZVM6</accession>
<name>A0A917ZVM6_9ACTN</name>
<evidence type="ECO:0008006" key="3">
    <source>
        <dbReference type="Google" id="ProtNLM"/>
    </source>
</evidence>
<reference evidence="1" key="1">
    <citation type="journal article" date="2014" name="Int. J. Syst. Evol. Microbiol.">
        <title>Complete genome sequence of Corynebacterium casei LMG S-19264T (=DSM 44701T), isolated from a smear-ripened cheese.</title>
        <authorList>
            <consortium name="US DOE Joint Genome Institute (JGI-PGF)"/>
            <person name="Walter F."/>
            <person name="Albersmeier A."/>
            <person name="Kalinowski J."/>
            <person name="Ruckert C."/>
        </authorList>
    </citation>
    <scope>NUCLEOTIDE SEQUENCE</scope>
    <source>
        <strain evidence="1">CGMCC 4.7201</strain>
    </source>
</reference>
<dbReference type="Gene3D" id="3.40.50.1820">
    <property type="entry name" value="alpha/beta hydrolase"/>
    <property type="match status" value="1"/>
</dbReference>
<gene>
    <name evidence="1" type="ORF">GCM10012280_54730</name>
</gene>
<protein>
    <recommendedName>
        <fullName evidence="3">Thioesterase</fullName>
    </recommendedName>
</protein>
<dbReference type="EMBL" id="BMMS01000027">
    <property type="protein sequence ID" value="GGO96063.1"/>
    <property type="molecule type" value="Genomic_DNA"/>
</dbReference>
<evidence type="ECO:0000313" key="2">
    <source>
        <dbReference type="Proteomes" id="UP000641932"/>
    </source>
</evidence>
<organism evidence="1 2">
    <name type="scientific">Wenjunlia tyrosinilytica</name>
    <dbReference type="NCBI Taxonomy" id="1544741"/>
    <lineage>
        <taxon>Bacteria</taxon>
        <taxon>Bacillati</taxon>
        <taxon>Actinomycetota</taxon>
        <taxon>Actinomycetes</taxon>
        <taxon>Kitasatosporales</taxon>
        <taxon>Streptomycetaceae</taxon>
        <taxon>Wenjunlia</taxon>
    </lineage>
</organism>
<sequence>MVDTWSPYLDAPRLTVPTSVFGAEDDPVVPLNGLGNWDGDADRFLGLHLYRGGHFYLRANLRPLVRQIIASALAAARARD</sequence>
<dbReference type="Proteomes" id="UP000641932">
    <property type="component" value="Unassembled WGS sequence"/>
</dbReference>